<feature type="active site" description="Proton acceptor" evidence="13">
    <location>
        <position position="61"/>
    </location>
</feature>
<gene>
    <name evidence="18" type="ORF">HYG86_16335</name>
</gene>
<evidence type="ECO:0000313" key="18">
    <source>
        <dbReference type="EMBL" id="QNO16230.1"/>
    </source>
</evidence>
<dbReference type="GO" id="GO:0006508">
    <property type="term" value="P:proteolysis"/>
    <property type="evidence" value="ECO:0007669"/>
    <property type="project" value="UniProtKB-KW"/>
</dbReference>
<evidence type="ECO:0000256" key="2">
    <source>
        <dbReference type="ARBA" id="ARBA00004752"/>
    </source>
</evidence>
<dbReference type="PANTHER" id="PTHR21581:SF6">
    <property type="entry name" value="TRAFFICKING PROTEIN PARTICLE COMPLEX SUBUNIT 12"/>
    <property type="match status" value="1"/>
</dbReference>
<comment type="similarity">
    <text evidence="3 15">Belongs to the peptidase S11 family.</text>
</comment>
<evidence type="ECO:0000256" key="14">
    <source>
        <dbReference type="PIRSR" id="PIRSR618044-2"/>
    </source>
</evidence>
<comment type="catalytic activity">
    <reaction evidence="12">
        <text>Preferential cleavage: (Ac)2-L-Lys-D-Ala-|-D-Ala. Also transpeptidation of peptidyl-alanyl moieties that are N-acyl substituents of D-alanine.</text>
        <dbReference type="EC" id="3.4.16.4"/>
    </reaction>
</comment>
<dbReference type="InterPro" id="IPR012907">
    <property type="entry name" value="Peptidase_S11_C"/>
</dbReference>
<evidence type="ECO:0000256" key="4">
    <source>
        <dbReference type="ARBA" id="ARBA00012448"/>
    </source>
</evidence>
<evidence type="ECO:0000256" key="11">
    <source>
        <dbReference type="ARBA" id="ARBA00023316"/>
    </source>
</evidence>
<evidence type="ECO:0000256" key="16">
    <source>
        <dbReference type="SAM" id="SignalP"/>
    </source>
</evidence>
<keyword evidence="6" id="KW-0645">Protease</keyword>
<keyword evidence="11" id="KW-0961">Cell wall biogenesis/degradation</keyword>
<dbReference type="InterPro" id="IPR012338">
    <property type="entry name" value="Beta-lactam/transpept-like"/>
</dbReference>
<dbReference type="PRINTS" id="PR00725">
    <property type="entry name" value="DADACBPTASE1"/>
</dbReference>
<evidence type="ECO:0000256" key="5">
    <source>
        <dbReference type="ARBA" id="ARBA00022645"/>
    </source>
</evidence>
<accession>A0A7G9WC18</accession>
<dbReference type="EMBL" id="CP058559">
    <property type="protein sequence ID" value="QNO16230.1"/>
    <property type="molecule type" value="Genomic_DNA"/>
</dbReference>
<dbReference type="Proteomes" id="UP000516160">
    <property type="component" value="Chromosome"/>
</dbReference>
<feature type="chain" id="PRO_5038896382" description="serine-type D-Ala-D-Ala carboxypeptidase" evidence="16">
    <location>
        <begin position="24"/>
        <end position="401"/>
    </location>
</feature>
<feature type="binding site" evidence="14">
    <location>
        <position position="235"/>
    </location>
    <ligand>
        <name>substrate</name>
    </ligand>
</feature>
<proteinExistence type="inferred from homology"/>
<evidence type="ECO:0000256" key="1">
    <source>
        <dbReference type="ARBA" id="ARBA00003217"/>
    </source>
</evidence>
<keyword evidence="10" id="KW-0573">Peptidoglycan synthesis</keyword>
<dbReference type="UniPathway" id="UPA00219"/>
<keyword evidence="9" id="KW-0133">Cell shape</keyword>
<feature type="active site" description="Acyl-ester intermediate" evidence="13">
    <location>
        <position position="58"/>
    </location>
</feature>
<comment type="function">
    <text evidence="1">Removes C-terminal D-alanyl residues from sugar-peptide cell wall precursors.</text>
</comment>
<feature type="domain" description="Peptidase S11 D-Ala-D-Ala carboxypeptidase A C-terminal" evidence="17">
    <location>
        <begin position="285"/>
        <end position="374"/>
    </location>
</feature>
<evidence type="ECO:0000256" key="10">
    <source>
        <dbReference type="ARBA" id="ARBA00022984"/>
    </source>
</evidence>
<evidence type="ECO:0000256" key="8">
    <source>
        <dbReference type="ARBA" id="ARBA00022801"/>
    </source>
</evidence>
<keyword evidence="5 18" id="KW-0121">Carboxypeptidase</keyword>
<dbReference type="SUPFAM" id="SSF69189">
    <property type="entry name" value="Penicillin-binding protein associated domain"/>
    <property type="match status" value="1"/>
</dbReference>
<evidence type="ECO:0000256" key="15">
    <source>
        <dbReference type="RuleBase" id="RU004016"/>
    </source>
</evidence>
<evidence type="ECO:0000313" key="19">
    <source>
        <dbReference type="Proteomes" id="UP000516160"/>
    </source>
</evidence>
<name>A0A7G9WC18_ALKCA</name>
<evidence type="ECO:0000259" key="17">
    <source>
        <dbReference type="SMART" id="SM00936"/>
    </source>
</evidence>
<keyword evidence="8" id="KW-0378">Hydrolase</keyword>
<evidence type="ECO:0000256" key="6">
    <source>
        <dbReference type="ARBA" id="ARBA00022670"/>
    </source>
</evidence>
<dbReference type="InterPro" id="IPR018044">
    <property type="entry name" value="Peptidase_S11"/>
</dbReference>
<dbReference type="EC" id="3.4.16.4" evidence="4"/>
<dbReference type="RefSeq" id="WP_213166624.1">
    <property type="nucleotide sequence ID" value="NZ_CP058559.1"/>
</dbReference>
<keyword evidence="19" id="KW-1185">Reference proteome</keyword>
<comment type="pathway">
    <text evidence="2">Cell wall biogenesis; peptidoglycan biosynthesis.</text>
</comment>
<dbReference type="Gene3D" id="2.60.410.10">
    <property type="entry name" value="D-Ala-D-Ala carboxypeptidase, C-terminal domain"/>
    <property type="match status" value="1"/>
</dbReference>
<evidence type="ECO:0000256" key="9">
    <source>
        <dbReference type="ARBA" id="ARBA00022960"/>
    </source>
</evidence>
<dbReference type="Pfam" id="PF00768">
    <property type="entry name" value="Peptidase_S11"/>
    <property type="match status" value="1"/>
</dbReference>
<evidence type="ECO:0000256" key="12">
    <source>
        <dbReference type="ARBA" id="ARBA00034000"/>
    </source>
</evidence>
<dbReference type="GO" id="GO:0009002">
    <property type="term" value="F:serine-type D-Ala-D-Ala carboxypeptidase activity"/>
    <property type="evidence" value="ECO:0007669"/>
    <property type="project" value="UniProtKB-EC"/>
</dbReference>
<dbReference type="InterPro" id="IPR001967">
    <property type="entry name" value="Peptidase_S11_N"/>
</dbReference>
<dbReference type="Pfam" id="PF07943">
    <property type="entry name" value="PBP5_C"/>
    <property type="match status" value="1"/>
</dbReference>
<dbReference type="GO" id="GO:0071555">
    <property type="term" value="P:cell wall organization"/>
    <property type="evidence" value="ECO:0007669"/>
    <property type="project" value="UniProtKB-KW"/>
</dbReference>
<dbReference type="SMART" id="SM00936">
    <property type="entry name" value="PBP5_C"/>
    <property type="match status" value="1"/>
</dbReference>
<feature type="signal peptide" evidence="16">
    <location>
        <begin position="1"/>
        <end position="23"/>
    </location>
</feature>
<evidence type="ECO:0000256" key="13">
    <source>
        <dbReference type="PIRSR" id="PIRSR618044-1"/>
    </source>
</evidence>
<dbReference type="InterPro" id="IPR015956">
    <property type="entry name" value="Peniciliin-bd_prot_C_sf"/>
</dbReference>
<dbReference type="Gene3D" id="3.40.710.10">
    <property type="entry name" value="DD-peptidase/beta-lactamase superfamily"/>
    <property type="match status" value="1"/>
</dbReference>
<dbReference type="KEGG" id="acae:HYG86_16335"/>
<keyword evidence="7 16" id="KW-0732">Signal</keyword>
<organism evidence="18 19">
    <name type="scientific">Alkalicella caledoniensis</name>
    <dbReference type="NCBI Taxonomy" id="2731377"/>
    <lineage>
        <taxon>Bacteria</taxon>
        <taxon>Bacillati</taxon>
        <taxon>Bacillota</taxon>
        <taxon>Clostridia</taxon>
        <taxon>Eubacteriales</taxon>
        <taxon>Proteinivoracaceae</taxon>
        <taxon>Alkalicella</taxon>
    </lineage>
</organism>
<dbReference type="InterPro" id="IPR037167">
    <property type="entry name" value="Peptidase_S11_C_sf"/>
</dbReference>
<dbReference type="AlphaFoldDB" id="A0A7G9WC18"/>
<sequence length="401" mass="44604">MKKHLRILSILVLTILLFPSSLAFGQEDINLNSYIVIDSETGYVLYENNPDIPYAPASITKVMTMYLIFEALESGQISKDEIVVPGEQVRTVQRPGNSQIFIEPGSELFTVDELIKAIAVPSGSDAAIAMAEHIAGSEINFVTMMNDKARELGLTNTQFRNPHGLDSQDHYMSARDIATLSRRLVVDFPDVTNYSRQQIYNHPPTQKDAFGGSYAPQPSTFRNLLRRHPEVDGLKTGYTSQAGYCITATANLSGRKYIIVLMGAESVAQRETYVGDFMRSIGNEFQPLSVSRENDTIKDIAIPRARDNAYPVGTLKDVSIVVPRSNPAAEQVITLNDGIKAPLSKGDEVGTITYVVGEQEVYSVPLYVLEDVPQANIFMRFFRGIGSFFSWIYNTIRNTFF</sequence>
<reference evidence="18 19" key="1">
    <citation type="submission" date="2020-07" db="EMBL/GenBank/DDBJ databases">
        <title>Alkalicella. sp. LB2 genome.</title>
        <authorList>
            <person name="Postec A."/>
            <person name="Quemeneur M."/>
        </authorList>
    </citation>
    <scope>NUCLEOTIDE SEQUENCE [LARGE SCALE GENOMIC DNA]</scope>
    <source>
        <strain evidence="18 19">LB2</strain>
    </source>
</reference>
<dbReference type="GO" id="GO:0008360">
    <property type="term" value="P:regulation of cell shape"/>
    <property type="evidence" value="ECO:0007669"/>
    <property type="project" value="UniProtKB-KW"/>
</dbReference>
<dbReference type="SUPFAM" id="SSF56601">
    <property type="entry name" value="beta-lactamase/transpeptidase-like"/>
    <property type="match status" value="1"/>
</dbReference>
<evidence type="ECO:0000256" key="3">
    <source>
        <dbReference type="ARBA" id="ARBA00007164"/>
    </source>
</evidence>
<dbReference type="GO" id="GO:0009252">
    <property type="term" value="P:peptidoglycan biosynthetic process"/>
    <property type="evidence" value="ECO:0007669"/>
    <property type="project" value="UniProtKB-UniPathway"/>
</dbReference>
<evidence type="ECO:0000256" key="7">
    <source>
        <dbReference type="ARBA" id="ARBA00022729"/>
    </source>
</evidence>
<dbReference type="PANTHER" id="PTHR21581">
    <property type="entry name" value="D-ALANYL-D-ALANINE CARBOXYPEPTIDASE"/>
    <property type="match status" value="1"/>
</dbReference>
<feature type="active site" evidence="13">
    <location>
        <position position="122"/>
    </location>
</feature>
<protein>
    <recommendedName>
        <fullName evidence="4">serine-type D-Ala-D-Ala carboxypeptidase</fullName>
        <ecNumber evidence="4">3.4.16.4</ecNumber>
    </recommendedName>
</protein>